<evidence type="ECO:0000313" key="1">
    <source>
        <dbReference type="EMBL" id="SET76064.1"/>
    </source>
</evidence>
<accession>A0A1I0GXU0</accession>
<dbReference type="RefSeq" id="WP_090735768.1">
    <property type="nucleotide sequence ID" value="NZ_FOHO01000009.1"/>
</dbReference>
<proteinExistence type="predicted"/>
<dbReference type="OrthoDB" id="7872862at2"/>
<organism evidence="1 2">
    <name type="scientific">Paracoccus homiensis</name>
    <dbReference type="NCBI Taxonomy" id="364199"/>
    <lineage>
        <taxon>Bacteria</taxon>
        <taxon>Pseudomonadati</taxon>
        <taxon>Pseudomonadota</taxon>
        <taxon>Alphaproteobacteria</taxon>
        <taxon>Rhodobacterales</taxon>
        <taxon>Paracoccaceae</taxon>
        <taxon>Paracoccus</taxon>
    </lineage>
</organism>
<gene>
    <name evidence="1" type="ORF">SAMN04489858_109140</name>
</gene>
<dbReference type="EMBL" id="FOHO01000009">
    <property type="protein sequence ID" value="SET76064.1"/>
    <property type="molecule type" value="Genomic_DNA"/>
</dbReference>
<dbReference type="AlphaFoldDB" id="A0A1I0GXU0"/>
<sequence length="72" mass="7816">MKMRAEMGRYSSVVGQSVHLLAADGKFLGQVAIMCQSDALRDRPTQTAICEIICSAINAAQEDQEGQEDDRG</sequence>
<dbReference type="Proteomes" id="UP000199180">
    <property type="component" value="Unassembled WGS sequence"/>
</dbReference>
<keyword evidence="2" id="KW-1185">Reference proteome</keyword>
<protein>
    <submittedName>
        <fullName evidence="1">Uncharacterized protein</fullName>
    </submittedName>
</protein>
<name>A0A1I0GXU0_9RHOB</name>
<evidence type="ECO:0000313" key="2">
    <source>
        <dbReference type="Proteomes" id="UP000199180"/>
    </source>
</evidence>
<dbReference type="STRING" id="364199.SAMN04489858_109140"/>
<reference evidence="1 2" key="1">
    <citation type="submission" date="2016-10" db="EMBL/GenBank/DDBJ databases">
        <authorList>
            <person name="de Groot N.N."/>
        </authorList>
    </citation>
    <scope>NUCLEOTIDE SEQUENCE [LARGE SCALE GENOMIC DNA]</scope>
    <source>
        <strain evidence="1 2">DSM 17862</strain>
    </source>
</reference>